<dbReference type="Pfam" id="PF00535">
    <property type="entry name" value="Glycos_transf_2"/>
    <property type="match status" value="1"/>
</dbReference>
<keyword evidence="2" id="KW-0328">Glycosyltransferase</keyword>
<dbReference type="SUPFAM" id="SSF53448">
    <property type="entry name" value="Nucleotide-diphospho-sugar transferases"/>
    <property type="match status" value="1"/>
</dbReference>
<dbReference type="RefSeq" id="WP_202013908.1">
    <property type="nucleotide sequence ID" value="NZ_JAERRB010000010.1"/>
</dbReference>
<evidence type="ECO:0000256" key="1">
    <source>
        <dbReference type="ARBA" id="ARBA00006739"/>
    </source>
</evidence>
<name>A0ABS1KXQ5_9BACT</name>
<evidence type="ECO:0000259" key="5">
    <source>
        <dbReference type="Pfam" id="PF00535"/>
    </source>
</evidence>
<feature type="transmembrane region" description="Helical" evidence="4">
    <location>
        <begin position="246"/>
        <end position="268"/>
    </location>
</feature>
<dbReference type="EMBL" id="JAERRB010000010">
    <property type="protein sequence ID" value="MBL0744250.1"/>
    <property type="molecule type" value="Genomic_DNA"/>
</dbReference>
<evidence type="ECO:0000256" key="4">
    <source>
        <dbReference type="SAM" id="Phobius"/>
    </source>
</evidence>
<dbReference type="InterPro" id="IPR029044">
    <property type="entry name" value="Nucleotide-diphossugar_trans"/>
</dbReference>
<comment type="similarity">
    <text evidence="1">Belongs to the glycosyltransferase 2 family.</text>
</comment>
<evidence type="ECO:0000256" key="2">
    <source>
        <dbReference type="ARBA" id="ARBA00022676"/>
    </source>
</evidence>
<keyword evidence="4" id="KW-1133">Transmembrane helix</keyword>
<sequence length="301" mass="33812">MAPSPLVSLITINYNTLTDTQQLLESVEKLTYKNIEMIVVDNASKVSPGAALTAKFPWIKFIQSDVNLGFAGGNNLGIKASKGDYVFLVNSDTIVFPDFLEPIVAFMESHPDAGMATPKVLYPDGKTLQYAGAIRINPYTGRGRRLGLLEQDHGQYDKNYKTDLGHGAALIIPRRIIDLVGLMPELYFLYYEEHDWCEMVKRAGFSMYYIGDSKILHTESVSTGNDSPLKTYYLTRNRLIFMRRNFSGIPLLSGMLFFFTVSLPWNILKYTAKGKMTLLKAFLRGVGWNLTHLRLALGVCL</sequence>
<gene>
    <name evidence="6" type="ORF">JI741_23665</name>
</gene>
<dbReference type="PANTHER" id="PTHR43179">
    <property type="entry name" value="RHAMNOSYLTRANSFERASE WBBL"/>
    <property type="match status" value="1"/>
</dbReference>
<evidence type="ECO:0000256" key="3">
    <source>
        <dbReference type="ARBA" id="ARBA00022679"/>
    </source>
</evidence>
<keyword evidence="7" id="KW-1185">Reference proteome</keyword>
<organism evidence="6 7">
    <name type="scientific">Chryseolinea lacunae</name>
    <dbReference type="NCBI Taxonomy" id="2801331"/>
    <lineage>
        <taxon>Bacteria</taxon>
        <taxon>Pseudomonadati</taxon>
        <taxon>Bacteroidota</taxon>
        <taxon>Cytophagia</taxon>
        <taxon>Cytophagales</taxon>
        <taxon>Fulvivirgaceae</taxon>
        <taxon>Chryseolinea</taxon>
    </lineage>
</organism>
<dbReference type="Gene3D" id="3.90.550.10">
    <property type="entry name" value="Spore Coat Polysaccharide Biosynthesis Protein SpsA, Chain A"/>
    <property type="match status" value="1"/>
</dbReference>
<comment type="caution">
    <text evidence="6">The sequence shown here is derived from an EMBL/GenBank/DDBJ whole genome shotgun (WGS) entry which is preliminary data.</text>
</comment>
<evidence type="ECO:0000313" key="7">
    <source>
        <dbReference type="Proteomes" id="UP000613030"/>
    </source>
</evidence>
<proteinExistence type="inferred from homology"/>
<evidence type="ECO:0000313" key="6">
    <source>
        <dbReference type="EMBL" id="MBL0744250.1"/>
    </source>
</evidence>
<dbReference type="PANTHER" id="PTHR43179:SF12">
    <property type="entry name" value="GALACTOFURANOSYLTRANSFERASE GLFT2"/>
    <property type="match status" value="1"/>
</dbReference>
<dbReference type="CDD" id="cd04186">
    <property type="entry name" value="GT_2_like_c"/>
    <property type="match status" value="1"/>
</dbReference>
<keyword evidence="4" id="KW-0812">Transmembrane</keyword>
<reference evidence="6 7" key="1">
    <citation type="submission" date="2021-01" db="EMBL/GenBank/DDBJ databases">
        <title>Chryseolinea sp. Jin1 Genome sequencing and assembly.</title>
        <authorList>
            <person name="Kim I."/>
        </authorList>
    </citation>
    <scope>NUCLEOTIDE SEQUENCE [LARGE SCALE GENOMIC DNA]</scope>
    <source>
        <strain evidence="6 7">Jin1</strain>
    </source>
</reference>
<protein>
    <submittedName>
        <fullName evidence="6">Glycosyltransferase family 2 protein</fullName>
    </submittedName>
</protein>
<keyword evidence="4" id="KW-0472">Membrane</keyword>
<accession>A0ABS1KXQ5</accession>
<feature type="domain" description="Glycosyltransferase 2-like" evidence="5">
    <location>
        <begin position="8"/>
        <end position="145"/>
    </location>
</feature>
<keyword evidence="3" id="KW-0808">Transferase</keyword>
<dbReference type="InterPro" id="IPR001173">
    <property type="entry name" value="Glyco_trans_2-like"/>
</dbReference>
<dbReference type="Proteomes" id="UP000613030">
    <property type="component" value="Unassembled WGS sequence"/>
</dbReference>